<evidence type="ECO:0000313" key="1">
    <source>
        <dbReference type="EMBL" id="OGM57037.1"/>
    </source>
</evidence>
<dbReference type="Proteomes" id="UP000177501">
    <property type="component" value="Unassembled WGS sequence"/>
</dbReference>
<protein>
    <submittedName>
        <fullName evidence="1">Uncharacterized protein</fullName>
    </submittedName>
</protein>
<gene>
    <name evidence="1" type="ORF">A2955_03480</name>
</gene>
<organism evidence="1 2">
    <name type="scientific">Candidatus Woesebacteria bacterium RIFCSPLOWO2_01_FULL_37_19</name>
    <dbReference type="NCBI Taxonomy" id="1802514"/>
    <lineage>
        <taxon>Bacteria</taxon>
        <taxon>Candidatus Woeseibacteriota</taxon>
    </lineage>
</organism>
<name>A0A1F8AZ71_9BACT</name>
<evidence type="ECO:0000313" key="2">
    <source>
        <dbReference type="Proteomes" id="UP000177501"/>
    </source>
</evidence>
<reference evidence="1 2" key="1">
    <citation type="journal article" date="2016" name="Nat. Commun.">
        <title>Thousands of microbial genomes shed light on interconnected biogeochemical processes in an aquifer system.</title>
        <authorList>
            <person name="Anantharaman K."/>
            <person name="Brown C.T."/>
            <person name="Hug L.A."/>
            <person name="Sharon I."/>
            <person name="Castelle C.J."/>
            <person name="Probst A.J."/>
            <person name="Thomas B.C."/>
            <person name="Singh A."/>
            <person name="Wilkins M.J."/>
            <person name="Karaoz U."/>
            <person name="Brodie E.L."/>
            <person name="Williams K.H."/>
            <person name="Hubbard S.S."/>
            <person name="Banfield J.F."/>
        </authorList>
    </citation>
    <scope>NUCLEOTIDE SEQUENCE [LARGE SCALE GENOMIC DNA]</scope>
</reference>
<dbReference type="AlphaFoldDB" id="A0A1F8AZ71"/>
<comment type="caution">
    <text evidence="1">The sequence shown here is derived from an EMBL/GenBank/DDBJ whole genome shotgun (WGS) entry which is preliminary data.</text>
</comment>
<accession>A0A1F8AZ71</accession>
<dbReference type="EMBL" id="MGHA01000069">
    <property type="protein sequence ID" value="OGM57037.1"/>
    <property type="molecule type" value="Genomic_DNA"/>
</dbReference>
<proteinExistence type="predicted"/>
<sequence>MDTIIEKSWRSKKTATEYWLENFPTFEVSMNGLGHFADEGEVLVTNGFNGCGALVVRIEMPDGKIRGFLAHKHAEPRRIGEFVNDLSGGGIPGDAKLYGTVLYPGDQHSRSLGKEVESFQQQLQQQLISRFGQRWQQLRSARYAVYEGFPGSVNSNRLAYNVNANMWLHREGAHDQEHPLSGLLKWDE</sequence>